<dbReference type="RefSeq" id="WP_256601424.1">
    <property type="nucleotide sequence ID" value="NZ_JANIBJ010000009.1"/>
</dbReference>
<keyword evidence="3" id="KW-1185">Reference proteome</keyword>
<reference evidence="2 3" key="1">
    <citation type="submission" date="2022-07" db="EMBL/GenBank/DDBJ databases">
        <title>Methylomonas rivi sp. nov., Methylomonas rosea sp. nov., Methylomonas aureus sp. nov. and Methylomonas subterranea sp. nov., four novel methanotrophs isolated from a freshwater creek and the deep terrestrial subsurface.</title>
        <authorList>
            <person name="Abin C."/>
            <person name="Sankaranarayanan K."/>
            <person name="Garner C."/>
            <person name="Sindelar R."/>
            <person name="Kotary K."/>
            <person name="Garner R."/>
            <person name="Barclay S."/>
            <person name="Lawson P."/>
            <person name="Krumholz L."/>
        </authorList>
    </citation>
    <scope>NUCLEOTIDE SEQUENCE [LARGE SCALE GENOMIC DNA]</scope>
    <source>
        <strain evidence="2 3">SURF-2</strain>
    </source>
</reference>
<organism evidence="2 3">
    <name type="scientific">Methylomonas subterranea</name>
    <dbReference type="NCBI Taxonomy" id="2952225"/>
    <lineage>
        <taxon>Bacteria</taxon>
        <taxon>Pseudomonadati</taxon>
        <taxon>Pseudomonadota</taxon>
        <taxon>Gammaproteobacteria</taxon>
        <taxon>Methylococcales</taxon>
        <taxon>Methylococcaceae</taxon>
        <taxon>Methylomonas</taxon>
    </lineage>
</organism>
<evidence type="ECO:0000256" key="1">
    <source>
        <dbReference type="SAM" id="Phobius"/>
    </source>
</evidence>
<comment type="caution">
    <text evidence="2">The sequence shown here is derived from an EMBL/GenBank/DDBJ whole genome shotgun (WGS) entry which is preliminary data.</text>
</comment>
<accession>A0ABT1TE03</accession>
<name>A0ABT1TE03_9GAMM</name>
<dbReference type="InterPro" id="IPR007360">
    <property type="entry name" value="SirB"/>
</dbReference>
<dbReference type="EMBL" id="JANIBJ010000009">
    <property type="protein sequence ID" value="MCQ8103694.1"/>
    <property type="molecule type" value="Genomic_DNA"/>
</dbReference>
<feature type="transmembrane region" description="Helical" evidence="1">
    <location>
        <begin position="38"/>
        <end position="58"/>
    </location>
</feature>
<proteinExistence type="predicted"/>
<feature type="transmembrane region" description="Helical" evidence="1">
    <location>
        <begin position="64"/>
        <end position="83"/>
    </location>
</feature>
<keyword evidence="1" id="KW-0472">Membrane</keyword>
<keyword evidence="1" id="KW-0812">Transmembrane</keyword>
<feature type="transmembrane region" description="Helical" evidence="1">
    <location>
        <begin position="6"/>
        <end position="26"/>
    </location>
</feature>
<evidence type="ECO:0000313" key="3">
    <source>
        <dbReference type="Proteomes" id="UP001524499"/>
    </source>
</evidence>
<sequence length="120" mass="13693">MLKHIHLLFVALAAIGFIGRVAMAQYQPEMLQRRWIKLSPHILAGLLLLSGIGLVFQGDWLANSYAWIVAKLILMFVFIGLGLMTMREQGEKRWIAFAAALFCLFYIVKVAFAKQVFFFL</sequence>
<gene>
    <name evidence="2" type="ORF">NP590_06225</name>
</gene>
<dbReference type="Proteomes" id="UP001524499">
    <property type="component" value="Unassembled WGS sequence"/>
</dbReference>
<keyword evidence="1" id="KW-1133">Transmembrane helix</keyword>
<dbReference type="PANTHER" id="PTHR39594:SF1">
    <property type="entry name" value="PROTEIN YCHQ"/>
    <property type="match status" value="1"/>
</dbReference>
<dbReference type="Pfam" id="PF04247">
    <property type="entry name" value="SirB"/>
    <property type="match status" value="1"/>
</dbReference>
<dbReference type="PANTHER" id="PTHR39594">
    <property type="entry name" value="PROTEIN YCHQ"/>
    <property type="match status" value="1"/>
</dbReference>
<evidence type="ECO:0000313" key="2">
    <source>
        <dbReference type="EMBL" id="MCQ8103694.1"/>
    </source>
</evidence>
<feature type="transmembrane region" description="Helical" evidence="1">
    <location>
        <begin position="95"/>
        <end position="117"/>
    </location>
</feature>
<dbReference type="PIRSF" id="PIRSF005610">
    <property type="entry name" value="SirB"/>
    <property type="match status" value="1"/>
</dbReference>
<protein>
    <submittedName>
        <fullName evidence="2">SirB2 family protein</fullName>
    </submittedName>
</protein>